<comment type="catalytic activity">
    <reaction evidence="9">
        <text>Couples ATP hydrolysis with the unwinding of duplex DNA by translocating in the 3'-5' direction.</text>
        <dbReference type="EC" id="5.6.2.4"/>
    </reaction>
</comment>
<feature type="region of interest" description="Disordered" evidence="13">
    <location>
        <begin position="615"/>
        <end position="642"/>
    </location>
</feature>
<dbReference type="Pfam" id="PF00570">
    <property type="entry name" value="HRDC"/>
    <property type="match status" value="1"/>
</dbReference>
<name>A0A2S0KIF4_9ACTN</name>
<dbReference type="EC" id="5.6.2.4" evidence="10"/>
<dbReference type="Gene3D" id="3.40.50.300">
    <property type="entry name" value="P-loop containing nucleotide triphosphate hydrolases"/>
    <property type="match status" value="3"/>
</dbReference>
<evidence type="ECO:0000256" key="13">
    <source>
        <dbReference type="SAM" id="MobiDB-lite"/>
    </source>
</evidence>
<dbReference type="Gene3D" id="1.10.486.10">
    <property type="entry name" value="PCRA, domain 4"/>
    <property type="match status" value="2"/>
</dbReference>
<dbReference type="InterPro" id="IPR014016">
    <property type="entry name" value="UvrD-like_ATP-bd"/>
</dbReference>
<feature type="domain" description="UvrD-like helicase ATP-binding" evidence="15">
    <location>
        <begin position="50"/>
        <end position="336"/>
    </location>
</feature>
<dbReference type="Gene3D" id="1.10.150.80">
    <property type="entry name" value="HRDC domain"/>
    <property type="match status" value="1"/>
</dbReference>
<evidence type="ECO:0000256" key="12">
    <source>
        <dbReference type="PROSITE-ProRule" id="PRU00560"/>
    </source>
</evidence>
<dbReference type="PROSITE" id="PS50967">
    <property type="entry name" value="HRDC"/>
    <property type="match status" value="1"/>
</dbReference>
<evidence type="ECO:0000259" key="15">
    <source>
        <dbReference type="PROSITE" id="PS51198"/>
    </source>
</evidence>
<keyword evidence="4 12" id="KW-0378">Hydrolase</keyword>
<keyword evidence="6 12" id="KW-0067">ATP-binding</keyword>
<evidence type="ECO:0000256" key="10">
    <source>
        <dbReference type="ARBA" id="ARBA00034808"/>
    </source>
</evidence>
<sequence>MTVREGAVHQGAVREGAVREGAVREGARRAPSTPGPGARAGNREHGPAVDGLDPQQLEAVRAPRGPVCVLAGAGTGKTRTITRRIAALIETGQVNPSQVLAVTFTARAAAEMRDRLAVLGVSVPGRQVAALTFHAAALRQLRYFWPSVFGSSHWELMDSKFPMVRRALRDADVGSADRELIRDLAAEIEWAKSSLVSPDRYPDAARGRDLPLNAATVAEVFRAYEDGKAGPGGDRLLDFEDLIGFTAEILNSVPAVAEEFRSRYRSFVVDEYQDVTPLQQLLLSAWLGGRDDLTVVGDANQTIYSFTGATPDYLLSFTRTYPEATLVRLERDYRSTPQVVALANGVIGRTRGRAAGTRLELIGQRPDGPEPVFAEYPDETAEVVGVVAQIKRLLRAGVAADEIAVLYRINVQSQPYEEALAAAGIAYRVRGDLGFFQRPQVAAALRKLASLAQGPPPPMETAEAIRRALTPLGYGQTEPSGVAARVNWQQMRRLVELGDEVLADRPGLSFAEAVAAVHDRARTGGDGGRGVTLASMHAAKGLEWDAVLLTGLHEGSVPLGRASKTAAEVEEERRLLYVGVTRAREHLHLSWSLARAEGRPSTRRRSRFLDGLVPQAERSGRSSAAAAGAVGGGTEPAAGPDRAVHDALTDWRAEYAADHGIAPWNVCSGNALKQLARGLPATAGELRRVSGMTAERVEQFGAEILAVIAAHRDSGGAQDGKRAGQK</sequence>
<dbReference type="InterPro" id="IPR002121">
    <property type="entry name" value="HRDC_dom"/>
</dbReference>
<evidence type="ECO:0000256" key="2">
    <source>
        <dbReference type="ARBA" id="ARBA00022741"/>
    </source>
</evidence>
<dbReference type="PANTHER" id="PTHR11070:SF69">
    <property type="entry name" value="ATP-DEPENDENT DNA HELICASE UVRD2"/>
    <property type="match status" value="1"/>
</dbReference>
<feature type="region of interest" description="Disordered" evidence="13">
    <location>
        <begin position="1"/>
        <end position="51"/>
    </location>
</feature>
<dbReference type="PROSITE" id="PS51198">
    <property type="entry name" value="UVRD_HELICASE_ATP_BIND"/>
    <property type="match status" value="1"/>
</dbReference>
<evidence type="ECO:0000256" key="11">
    <source>
        <dbReference type="ARBA" id="ARBA00048988"/>
    </source>
</evidence>
<dbReference type="Pfam" id="PF13361">
    <property type="entry name" value="UvrD_C"/>
    <property type="match status" value="2"/>
</dbReference>
<dbReference type="InterPro" id="IPR000212">
    <property type="entry name" value="DNA_helicase_UvrD/REP"/>
</dbReference>
<dbReference type="InterPro" id="IPR014017">
    <property type="entry name" value="DNA_helicase_UvrD-like_C"/>
</dbReference>
<reference evidence="17 18" key="1">
    <citation type="submission" date="2018-03" db="EMBL/GenBank/DDBJ databases">
        <title>Characteristics and genome of n-alkane degrading marine bacteria Gordonia iterans isolated from crude oil contaminated in Tae-an, South Korea.</title>
        <authorList>
            <person name="Lee S.-S."/>
            <person name="Kim H."/>
        </authorList>
    </citation>
    <scope>NUCLEOTIDE SEQUENCE [LARGE SCALE GENOMIC DNA]</scope>
    <source>
        <strain evidence="17 18">Co17</strain>
    </source>
</reference>
<dbReference type="CDD" id="cd18807">
    <property type="entry name" value="SF1_C_UvrD"/>
    <property type="match status" value="1"/>
</dbReference>
<evidence type="ECO:0000313" key="17">
    <source>
        <dbReference type="EMBL" id="AVM01421.1"/>
    </source>
</evidence>
<dbReference type="GO" id="GO:0043138">
    <property type="term" value="F:3'-5' DNA helicase activity"/>
    <property type="evidence" value="ECO:0007669"/>
    <property type="project" value="UniProtKB-EC"/>
</dbReference>
<evidence type="ECO:0000313" key="18">
    <source>
        <dbReference type="Proteomes" id="UP000239814"/>
    </source>
</evidence>
<dbReference type="GO" id="GO:0016887">
    <property type="term" value="F:ATP hydrolysis activity"/>
    <property type="evidence" value="ECO:0007669"/>
    <property type="project" value="RHEA"/>
</dbReference>
<dbReference type="InterPro" id="IPR044876">
    <property type="entry name" value="HRDC_dom_sf"/>
</dbReference>
<comment type="similarity">
    <text evidence="1">Belongs to the helicase family. UvrD subfamily.</text>
</comment>
<dbReference type="RefSeq" id="WP_105943129.1">
    <property type="nucleotide sequence ID" value="NZ_CP027433.1"/>
</dbReference>
<dbReference type="InterPro" id="IPR013986">
    <property type="entry name" value="DExx_box_DNA_helicase_dom_sf"/>
</dbReference>
<dbReference type="AlphaFoldDB" id="A0A2S0KIF4"/>
<comment type="catalytic activity">
    <reaction evidence="11">
        <text>ATP + H2O = ADP + phosphate + H(+)</text>
        <dbReference type="Rhea" id="RHEA:13065"/>
        <dbReference type="ChEBI" id="CHEBI:15377"/>
        <dbReference type="ChEBI" id="CHEBI:15378"/>
        <dbReference type="ChEBI" id="CHEBI:30616"/>
        <dbReference type="ChEBI" id="CHEBI:43474"/>
        <dbReference type="ChEBI" id="CHEBI:456216"/>
        <dbReference type="EC" id="5.6.2.4"/>
    </reaction>
</comment>
<keyword evidence="8" id="KW-0413">Isomerase</keyword>
<gene>
    <name evidence="17" type="ORF">C6V83_15405</name>
</gene>
<dbReference type="SUPFAM" id="SSF52540">
    <property type="entry name" value="P-loop containing nucleoside triphosphate hydrolases"/>
    <property type="match status" value="1"/>
</dbReference>
<dbReference type="SUPFAM" id="SSF47819">
    <property type="entry name" value="HRDC-like"/>
    <property type="match status" value="1"/>
</dbReference>
<dbReference type="InterPro" id="IPR027417">
    <property type="entry name" value="P-loop_NTPase"/>
</dbReference>
<evidence type="ECO:0000256" key="6">
    <source>
        <dbReference type="ARBA" id="ARBA00022840"/>
    </source>
</evidence>
<evidence type="ECO:0000256" key="4">
    <source>
        <dbReference type="ARBA" id="ARBA00022801"/>
    </source>
</evidence>
<dbReference type="PANTHER" id="PTHR11070">
    <property type="entry name" value="UVRD / RECB / PCRA DNA HELICASE FAMILY MEMBER"/>
    <property type="match status" value="1"/>
</dbReference>
<dbReference type="GO" id="GO:0005829">
    <property type="term" value="C:cytosol"/>
    <property type="evidence" value="ECO:0007669"/>
    <property type="project" value="TreeGrafter"/>
</dbReference>
<dbReference type="OrthoDB" id="9806690at2"/>
<keyword evidence="3" id="KW-0227">DNA damage</keyword>
<dbReference type="InterPro" id="IPR010997">
    <property type="entry name" value="HRDC-like_sf"/>
</dbReference>
<feature type="domain" description="UvrD-like helicase C-terminal" evidence="16">
    <location>
        <begin position="337"/>
        <end position="585"/>
    </location>
</feature>
<dbReference type="EMBL" id="CP027433">
    <property type="protein sequence ID" value="AVM01421.1"/>
    <property type="molecule type" value="Genomic_DNA"/>
</dbReference>
<keyword evidence="2 12" id="KW-0547">Nucleotide-binding</keyword>
<dbReference type="GO" id="GO:0033202">
    <property type="term" value="C:DNA helicase complex"/>
    <property type="evidence" value="ECO:0007669"/>
    <property type="project" value="TreeGrafter"/>
</dbReference>
<evidence type="ECO:0000259" key="14">
    <source>
        <dbReference type="PROSITE" id="PS50967"/>
    </source>
</evidence>
<feature type="domain" description="HRDC" evidence="14">
    <location>
        <begin position="638"/>
        <end position="718"/>
    </location>
</feature>
<dbReference type="Proteomes" id="UP000239814">
    <property type="component" value="Chromosome"/>
</dbReference>
<evidence type="ECO:0000256" key="5">
    <source>
        <dbReference type="ARBA" id="ARBA00022806"/>
    </source>
</evidence>
<evidence type="ECO:0000259" key="16">
    <source>
        <dbReference type="PROSITE" id="PS51217"/>
    </source>
</evidence>
<dbReference type="Gene3D" id="1.10.10.160">
    <property type="match status" value="1"/>
</dbReference>
<keyword evidence="18" id="KW-1185">Reference proteome</keyword>
<dbReference type="Pfam" id="PF00580">
    <property type="entry name" value="UvrD-helicase"/>
    <property type="match status" value="1"/>
</dbReference>
<evidence type="ECO:0000256" key="9">
    <source>
        <dbReference type="ARBA" id="ARBA00034617"/>
    </source>
</evidence>
<keyword evidence="5 12" id="KW-0347">Helicase</keyword>
<dbReference type="GO" id="GO:0005524">
    <property type="term" value="F:ATP binding"/>
    <property type="evidence" value="ECO:0007669"/>
    <property type="project" value="UniProtKB-UniRule"/>
</dbReference>
<accession>A0A2S0KIF4</accession>
<evidence type="ECO:0000256" key="7">
    <source>
        <dbReference type="ARBA" id="ARBA00023204"/>
    </source>
</evidence>
<dbReference type="GO" id="GO:0000725">
    <property type="term" value="P:recombinational repair"/>
    <property type="evidence" value="ECO:0007669"/>
    <property type="project" value="TreeGrafter"/>
</dbReference>
<protein>
    <recommendedName>
        <fullName evidence="10">DNA 3'-5' helicase</fullName>
        <ecNumber evidence="10">5.6.2.4</ecNumber>
    </recommendedName>
</protein>
<dbReference type="PROSITE" id="PS51217">
    <property type="entry name" value="UVRD_HELICASE_CTER"/>
    <property type="match status" value="1"/>
</dbReference>
<proteinExistence type="inferred from homology"/>
<evidence type="ECO:0000256" key="1">
    <source>
        <dbReference type="ARBA" id="ARBA00009922"/>
    </source>
</evidence>
<evidence type="ECO:0000256" key="8">
    <source>
        <dbReference type="ARBA" id="ARBA00023235"/>
    </source>
</evidence>
<dbReference type="GO" id="GO:0003677">
    <property type="term" value="F:DNA binding"/>
    <property type="evidence" value="ECO:0007669"/>
    <property type="project" value="InterPro"/>
</dbReference>
<dbReference type="CDD" id="cd17932">
    <property type="entry name" value="DEXQc_UvrD"/>
    <property type="match status" value="1"/>
</dbReference>
<feature type="binding site" evidence="12">
    <location>
        <begin position="71"/>
        <end position="78"/>
    </location>
    <ligand>
        <name>ATP</name>
        <dbReference type="ChEBI" id="CHEBI:30616"/>
    </ligand>
</feature>
<organism evidence="17 18">
    <name type="scientific">Gordonia iterans</name>
    <dbReference type="NCBI Taxonomy" id="1004901"/>
    <lineage>
        <taxon>Bacteria</taxon>
        <taxon>Bacillati</taxon>
        <taxon>Actinomycetota</taxon>
        <taxon>Actinomycetes</taxon>
        <taxon>Mycobacteriales</taxon>
        <taxon>Gordoniaceae</taxon>
        <taxon>Gordonia</taxon>
    </lineage>
</organism>
<feature type="compositionally biased region" description="Basic and acidic residues" evidence="13">
    <location>
        <begin position="16"/>
        <end position="28"/>
    </location>
</feature>
<keyword evidence="7" id="KW-0234">DNA repair</keyword>
<dbReference type="KEGG" id="git:C6V83_15405"/>
<dbReference type="SMART" id="SM00341">
    <property type="entry name" value="HRDC"/>
    <property type="match status" value="1"/>
</dbReference>
<evidence type="ECO:0000256" key="3">
    <source>
        <dbReference type="ARBA" id="ARBA00022763"/>
    </source>
</evidence>